<sequence length="107" mass="12091">MAVNEDPDEDLIVELEVDRENTREATKFVLIGKVISDRVLNKKGVTNVLKSIWPEKVMLKVCDLGPNLYGFTFADRKKYGACTLQWPMDSYGSLSVSQKMGYRLGSE</sequence>
<evidence type="ECO:0000313" key="2">
    <source>
        <dbReference type="Proteomes" id="UP000188268"/>
    </source>
</evidence>
<protein>
    <recommendedName>
        <fullName evidence="3">DUF4283 domain-containing protein</fullName>
    </recommendedName>
</protein>
<dbReference type="Proteomes" id="UP000188268">
    <property type="component" value="Unassembled WGS sequence"/>
</dbReference>
<proteinExistence type="predicted"/>
<keyword evidence="2" id="KW-1185">Reference proteome</keyword>
<evidence type="ECO:0000313" key="1">
    <source>
        <dbReference type="EMBL" id="OMO80703.1"/>
    </source>
</evidence>
<gene>
    <name evidence="1" type="ORF">CCACVL1_12808</name>
</gene>
<organism evidence="1 2">
    <name type="scientific">Corchorus capsularis</name>
    <name type="common">Jute</name>
    <dbReference type="NCBI Taxonomy" id="210143"/>
    <lineage>
        <taxon>Eukaryota</taxon>
        <taxon>Viridiplantae</taxon>
        <taxon>Streptophyta</taxon>
        <taxon>Embryophyta</taxon>
        <taxon>Tracheophyta</taxon>
        <taxon>Spermatophyta</taxon>
        <taxon>Magnoliopsida</taxon>
        <taxon>eudicotyledons</taxon>
        <taxon>Gunneridae</taxon>
        <taxon>Pentapetalae</taxon>
        <taxon>rosids</taxon>
        <taxon>malvids</taxon>
        <taxon>Malvales</taxon>
        <taxon>Malvaceae</taxon>
        <taxon>Grewioideae</taxon>
        <taxon>Apeibeae</taxon>
        <taxon>Corchorus</taxon>
    </lineage>
</organism>
<accession>A0A1R3IDP5</accession>
<dbReference type="AlphaFoldDB" id="A0A1R3IDP5"/>
<dbReference type="EMBL" id="AWWV01010262">
    <property type="protein sequence ID" value="OMO80703.1"/>
    <property type="molecule type" value="Genomic_DNA"/>
</dbReference>
<evidence type="ECO:0008006" key="3">
    <source>
        <dbReference type="Google" id="ProtNLM"/>
    </source>
</evidence>
<dbReference type="Gramene" id="OMO80703">
    <property type="protein sequence ID" value="OMO80703"/>
    <property type="gene ID" value="CCACVL1_12808"/>
</dbReference>
<reference evidence="1 2" key="1">
    <citation type="submission" date="2013-09" db="EMBL/GenBank/DDBJ databases">
        <title>Corchorus capsularis genome sequencing.</title>
        <authorList>
            <person name="Alam M."/>
            <person name="Haque M.S."/>
            <person name="Islam M.S."/>
            <person name="Emdad E.M."/>
            <person name="Islam M.M."/>
            <person name="Ahmed B."/>
            <person name="Halim A."/>
            <person name="Hossen Q.M.M."/>
            <person name="Hossain M.Z."/>
            <person name="Ahmed R."/>
            <person name="Khan M.M."/>
            <person name="Islam R."/>
            <person name="Rashid M.M."/>
            <person name="Khan S.A."/>
            <person name="Rahman M.S."/>
            <person name="Alam M."/>
        </authorList>
    </citation>
    <scope>NUCLEOTIDE SEQUENCE [LARGE SCALE GENOMIC DNA]</scope>
    <source>
        <strain evidence="2">cv. CVL-1</strain>
        <tissue evidence="1">Whole seedling</tissue>
    </source>
</reference>
<name>A0A1R3IDP5_COCAP</name>
<comment type="caution">
    <text evidence="1">The sequence shown here is derived from an EMBL/GenBank/DDBJ whole genome shotgun (WGS) entry which is preliminary data.</text>
</comment>